<comment type="similarity">
    <text evidence="12">Belongs to the globin family.</text>
</comment>
<dbReference type="CDD" id="cd06184">
    <property type="entry name" value="flavohem_like_fad_nad_binding"/>
    <property type="match status" value="1"/>
</dbReference>
<dbReference type="InterPro" id="IPR039261">
    <property type="entry name" value="FNR_nucleotide-bd"/>
</dbReference>
<dbReference type="InterPro" id="IPR000971">
    <property type="entry name" value="Globin"/>
</dbReference>
<keyword evidence="5 12" id="KW-0561">Oxygen transport</keyword>
<dbReference type="InterPro" id="IPR017927">
    <property type="entry name" value="FAD-bd_FR_type"/>
</dbReference>
<evidence type="ECO:0000256" key="11">
    <source>
        <dbReference type="ARBA" id="ARBA00049433"/>
    </source>
</evidence>
<evidence type="ECO:0000256" key="3">
    <source>
        <dbReference type="ARBA" id="ARBA00012229"/>
    </source>
</evidence>
<keyword evidence="16" id="KW-1185">Reference proteome</keyword>
<dbReference type="InterPro" id="IPR017938">
    <property type="entry name" value="Riboflavin_synthase-like_b-brl"/>
</dbReference>
<reference evidence="16" key="1">
    <citation type="journal article" date="2019" name="Int. J. Syst. Evol. Microbiol.">
        <title>The Global Catalogue of Microorganisms (GCM) 10K type strain sequencing project: providing services to taxonomists for standard genome sequencing and annotation.</title>
        <authorList>
            <consortium name="The Broad Institute Genomics Platform"/>
            <consortium name="The Broad Institute Genome Sequencing Center for Infectious Disease"/>
            <person name="Wu L."/>
            <person name="Ma J."/>
        </authorList>
    </citation>
    <scope>NUCLEOTIDE SEQUENCE [LARGE SCALE GENOMIC DNA]</scope>
    <source>
        <strain evidence="16">JCM 16981</strain>
    </source>
</reference>
<evidence type="ECO:0000256" key="1">
    <source>
        <dbReference type="ARBA" id="ARBA00001970"/>
    </source>
</evidence>
<evidence type="ECO:0000256" key="4">
    <source>
        <dbReference type="ARBA" id="ARBA00022617"/>
    </source>
</evidence>
<keyword evidence="4 12" id="KW-0349">Heme</keyword>
<comment type="cofactor">
    <cofactor evidence="1">
        <name>heme b</name>
        <dbReference type="ChEBI" id="CHEBI:60344"/>
    </cofactor>
</comment>
<comment type="catalytic activity">
    <reaction evidence="11">
        <text>2 nitric oxide + NADPH + 2 O2 = 2 nitrate + NADP(+) + H(+)</text>
        <dbReference type="Rhea" id="RHEA:19465"/>
        <dbReference type="ChEBI" id="CHEBI:15378"/>
        <dbReference type="ChEBI" id="CHEBI:15379"/>
        <dbReference type="ChEBI" id="CHEBI:16480"/>
        <dbReference type="ChEBI" id="CHEBI:17632"/>
        <dbReference type="ChEBI" id="CHEBI:57783"/>
        <dbReference type="ChEBI" id="CHEBI:58349"/>
        <dbReference type="EC" id="1.14.12.17"/>
    </reaction>
</comment>
<evidence type="ECO:0000256" key="10">
    <source>
        <dbReference type="ARBA" id="ARBA00048649"/>
    </source>
</evidence>
<name>A0ABP7EEP8_9STAP</name>
<sequence>MITETKKDIIKATIPVLEEHGTTITSVFYGRMFEAHPELLNIFNQTNQKIGDQPKALAMTVLAAAKHIDNLDAIVPHVVGIAHKHRALQILPEHYPIVGKYLLEGIKEVLGDQATPEIIDAWGEYYNQIAQVFIDVEKDMYKDAAWDGFKPFMVKKKEVMTPEIVRFTVDSDDVDKTFTAGQYITVKVQPSGYPYDALRHYSICSNSTEDGITFGVKREMAGGEKGVVSNYLHDGIEEGDVLYLSAPAGDFKVEEDHDKLLFIAGGVGATPVMAMAEDAIEKGKDVKFVYSAINKDFQPFKDQFASLEENGADITVKYSEPDGYLNRSDFGELDGRQVYICGSMRFMDTMIAELDALGIDESRIHFEPFGPKMSLQTV</sequence>
<evidence type="ECO:0000256" key="12">
    <source>
        <dbReference type="RuleBase" id="RU000356"/>
    </source>
</evidence>
<dbReference type="Pfam" id="PF00970">
    <property type="entry name" value="FAD_binding_6"/>
    <property type="match status" value="1"/>
</dbReference>
<gene>
    <name evidence="15" type="ORF">GCM10022378_05510</name>
</gene>
<evidence type="ECO:0000256" key="5">
    <source>
        <dbReference type="ARBA" id="ARBA00022621"/>
    </source>
</evidence>
<keyword evidence="12" id="KW-0813">Transport</keyword>
<organism evidence="15 16">
    <name type="scientific">Salinicoccus jeotgali</name>
    <dbReference type="NCBI Taxonomy" id="381634"/>
    <lineage>
        <taxon>Bacteria</taxon>
        <taxon>Bacillati</taxon>
        <taxon>Bacillota</taxon>
        <taxon>Bacilli</taxon>
        <taxon>Bacillales</taxon>
        <taxon>Staphylococcaceae</taxon>
        <taxon>Salinicoccus</taxon>
    </lineage>
</organism>
<dbReference type="RefSeq" id="WP_344701186.1">
    <property type="nucleotide sequence ID" value="NZ_BAABCK010000013.1"/>
</dbReference>
<evidence type="ECO:0000313" key="15">
    <source>
        <dbReference type="EMBL" id="GAA3718151.1"/>
    </source>
</evidence>
<evidence type="ECO:0000313" key="16">
    <source>
        <dbReference type="Proteomes" id="UP001500920"/>
    </source>
</evidence>
<dbReference type="CDD" id="cd14777">
    <property type="entry name" value="Yhb1-globin-like"/>
    <property type="match status" value="1"/>
</dbReference>
<evidence type="ECO:0000259" key="13">
    <source>
        <dbReference type="PROSITE" id="PS01033"/>
    </source>
</evidence>
<dbReference type="PROSITE" id="PS51384">
    <property type="entry name" value="FAD_FR"/>
    <property type="match status" value="1"/>
</dbReference>
<evidence type="ECO:0000259" key="14">
    <source>
        <dbReference type="PROSITE" id="PS51384"/>
    </source>
</evidence>
<dbReference type="PRINTS" id="PR00409">
    <property type="entry name" value="PHDIOXRDTASE"/>
</dbReference>
<dbReference type="Gene3D" id="2.40.30.10">
    <property type="entry name" value="Translation factors"/>
    <property type="match status" value="1"/>
</dbReference>
<dbReference type="SUPFAM" id="SSF63380">
    <property type="entry name" value="Riboflavin synthase domain-like"/>
    <property type="match status" value="1"/>
</dbReference>
<evidence type="ECO:0000256" key="9">
    <source>
        <dbReference type="ARBA" id="ARBA00023027"/>
    </source>
</evidence>
<dbReference type="SUPFAM" id="SSF46458">
    <property type="entry name" value="Globin-like"/>
    <property type="match status" value="1"/>
</dbReference>
<evidence type="ECO:0000256" key="6">
    <source>
        <dbReference type="ARBA" id="ARBA00022723"/>
    </source>
</evidence>
<comment type="catalytic activity">
    <reaction evidence="10">
        <text>2 nitric oxide + NADH + 2 O2 = 2 nitrate + NAD(+) + H(+)</text>
        <dbReference type="Rhea" id="RHEA:19469"/>
        <dbReference type="ChEBI" id="CHEBI:15378"/>
        <dbReference type="ChEBI" id="CHEBI:15379"/>
        <dbReference type="ChEBI" id="CHEBI:16480"/>
        <dbReference type="ChEBI" id="CHEBI:17632"/>
        <dbReference type="ChEBI" id="CHEBI:57540"/>
        <dbReference type="ChEBI" id="CHEBI:57945"/>
        <dbReference type="EC" id="1.14.12.17"/>
    </reaction>
</comment>
<dbReference type="EMBL" id="BAABCK010000013">
    <property type="protein sequence ID" value="GAA3718151.1"/>
    <property type="molecule type" value="Genomic_DNA"/>
</dbReference>
<dbReference type="PANTHER" id="PTHR43396">
    <property type="entry name" value="FLAVOHEMOPROTEIN"/>
    <property type="match status" value="1"/>
</dbReference>
<evidence type="ECO:0000256" key="2">
    <source>
        <dbReference type="ARBA" id="ARBA00006401"/>
    </source>
</evidence>
<comment type="caution">
    <text evidence="15">The sequence shown here is derived from an EMBL/GenBank/DDBJ whole genome shotgun (WGS) entry which is preliminary data.</text>
</comment>
<dbReference type="PROSITE" id="PS01033">
    <property type="entry name" value="GLOBIN"/>
    <property type="match status" value="1"/>
</dbReference>
<keyword evidence="7" id="KW-0521">NADP</keyword>
<protein>
    <recommendedName>
        <fullName evidence="3">nitric oxide dioxygenase</fullName>
        <ecNumber evidence="3">1.14.12.17</ecNumber>
    </recommendedName>
</protein>
<feature type="domain" description="FAD-binding FR-type" evidence="14">
    <location>
        <begin position="147"/>
        <end position="254"/>
    </location>
</feature>
<dbReference type="InterPro" id="IPR012292">
    <property type="entry name" value="Globin/Proto"/>
</dbReference>
<dbReference type="Pfam" id="PF00042">
    <property type="entry name" value="Globin"/>
    <property type="match status" value="1"/>
</dbReference>
<dbReference type="Proteomes" id="UP001500920">
    <property type="component" value="Unassembled WGS sequence"/>
</dbReference>
<keyword evidence="6" id="KW-0479">Metal-binding</keyword>
<evidence type="ECO:0000256" key="8">
    <source>
        <dbReference type="ARBA" id="ARBA00023004"/>
    </source>
</evidence>
<dbReference type="EC" id="1.14.12.17" evidence="3"/>
<evidence type="ECO:0000256" key="7">
    <source>
        <dbReference type="ARBA" id="ARBA00022857"/>
    </source>
</evidence>
<dbReference type="InterPro" id="IPR008333">
    <property type="entry name" value="Cbr1-like_FAD-bd_dom"/>
</dbReference>
<proteinExistence type="inferred from homology"/>
<keyword evidence="8" id="KW-0408">Iron</keyword>
<dbReference type="InterPro" id="IPR009050">
    <property type="entry name" value="Globin-like_sf"/>
</dbReference>
<feature type="domain" description="Globin" evidence="13">
    <location>
        <begin position="1"/>
        <end position="138"/>
    </location>
</feature>
<dbReference type="SUPFAM" id="SSF52343">
    <property type="entry name" value="Ferredoxin reductase-like, C-terminal NADP-linked domain"/>
    <property type="match status" value="1"/>
</dbReference>
<dbReference type="PANTHER" id="PTHR43396:SF3">
    <property type="entry name" value="FLAVOHEMOPROTEIN"/>
    <property type="match status" value="1"/>
</dbReference>
<dbReference type="Gene3D" id="3.40.50.80">
    <property type="entry name" value="Nucleotide-binding domain of ferredoxin-NADP reductase (FNR) module"/>
    <property type="match status" value="1"/>
</dbReference>
<comment type="similarity">
    <text evidence="2">In the C-terminal section; belongs to the flavoprotein pyridine nucleotide cytochrome reductase family.</text>
</comment>
<accession>A0ABP7EEP8</accession>
<keyword evidence="9" id="KW-0520">NAD</keyword>
<dbReference type="Gene3D" id="1.10.490.10">
    <property type="entry name" value="Globins"/>
    <property type="match status" value="1"/>
</dbReference>